<proteinExistence type="predicted"/>
<reference evidence="2 3" key="1">
    <citation type="submission" date="2019-07" db="EMBL/GenBank/DDBJ databases">
        <title>De Novo Assembly of kiwifruit Actinidia rufa.</title>
        <authorList>
            <person name="Sugita-Konishi S."/>
            <person name="Sato K."/>
            <person name="Mori E."/>
            <person name="Abe Y."/>
            <person name="Kisaki G."/>
            <person name="Hamano K."/>
            <person name="Suezawa K."/>
            <person name="Otani M."/>
            <person name="Fukuda T."/>
            <person name="Manabe T."/>
            <person name="Gomi K."/>
            <person name="Tabuchi M."/>
            <person name="Akimitsu K."/>
            <person name="Kataoka I."/>
        </authorList>
    </citation>
    <scope>NUCLEOTIDE SEQUENCE [LARGE SCALE GENOMIC DNA]</scope>
    <source>
        <strain evidence="3">cv. Fuchu</strain>
    </source>
</reference>
<dbReference type="EMBL" id="BJWL01000026">
    <property type="protein sequence ID" value="GFZ16764.1"/>
    <property type="molecule type" value="Genomic_DNA"/>
</dbReference>
<feature type="region of interest" description="Disordered" evidence="1">
    <location>
        <begin position="20"/>
        <end position="46"/>
    </location>
</feature>
<protein>
    <submittedName>
        <fullName evidence="2">High mobility group A5</fullName>
    </submittedName>
</protein>
<dbReference type="Proteomes" id="UP000585474">
    <property type="component" value="Unassembled WGS sequence"/>
</dbReference>
<name>A0A7J0H1V8_9ERIC</name>
<gene>
    <name evidence="2" type="ORF">Acr_26g0000340</name>
</gene>
<sequence length="98" mass="10757">MKHSYKLARSFPLAWTAGTGYGNASSSMPKIVPGRPPKPKVDARPHSVGVGLESASVSLGRVDVIVPVAKRGPEDHLCYEMKIKNLICFEKWTTFCKK</sequence>
<organism evidence="2 3">
    <name type="scientific">Actinidia rufa</name>
    <dbReference type="NCBI Taxonomy" id="165716"/>
    <lineage>
        <taxon>Eukaryota</taxon>
        <taxon>Viridiplantae</taxon>
        <taxon>Streptophyta</taxon>
        <taxon>Embryophyta</taxon>
        <taxon>Tracheophyta</taxon>
        <taxon>Spermatophyta</taxon>
        <taxon>Magnoliopsida</taxon>
        <taxon>eudicotyledons</taxon>
        <taxon>Gunneridae</taxon>
        <taxon>Pentapetalae</taxon>
        <taxon>asterids</taxon>
        <taxon>Ericales</taxon>
        <taxon>Actinidiaceae</taxon>
        <taxon>Actinidia</taxon>
    </lineage>
</organism>
<keyword evidence="3" id="KW-1185">Reference proteome</keyword>
<accession>A0A7J0H1V8</accession>
<comment type="caution">
    <text evidence="2">The sequence shown here is derived from an EMBL/GenBank/DDBJ whole genome shotgun (WGS) entry which is preliminary data.</text>
</comment>
<evidence type="ECO:0000313" key="3">
    <source>
        <dbReference type="Proteomes" id="UP000585474"/>
    </source>
</evidence>
<dbReference type="AlphaFoldDB" id="A0A7J0H1V8"/>
<evidence type="ECO:0000313" key="2">
    <source>
        <dbReference type="EMBL" id="GFZ16764.1"/>
    </source>
</evidence>
<evidence type="ECO:0000256" key="1">
    <source>
        <dbReference type="SAM" id="MobiDB-lite"/>
    </source>
</evidence>